<dbReference type="eggNOG" id="KOG2765">
    <property type="taxonomic scope" value="Eukaryota"/>
</dbReference>
<evidence type="ECO:0000256" key="2">
    <source>
        <dbReference type="ARBA" id="ARBA00022692"/>
    </source>
</evidence>
<protein>
    <recommendedName>
        <fullName evidence="7">EamA domain-containing protein</fullName>
    </recommendedName>
</protein>
<feature type="transmembrane region" description="Helical" evidence="6">
    <location>
        <begin position="319"/>
        <end position="343"/>
    </location>
</feature>
<evidence type="ECO:0000256" key="6">
    <source>
        <dbReference type="SAM" id="Phobius"/>
    </source>
</evidence>
<organism evidence="9">
    <name type="scientific">Candida tenuis (strain ATCC 10573 / BCRC 21748 / CBS 615 / JCM 9827 / NBRC 10315 / NRRL Y-1498 / VKM Y-70)</name>
    <name type="common">Yeast</name>
    <name type="synonym">Yamadazyma tenuis</name>
    <dbReference type="NCBI Taxonomy" id="590646"/>
    <lineage>
        <taxon>Eukaryota</taxon>
        <taxon>Fungi</taxon>
        <taxon>Dikarya</taxon>
        <taxon>Ascomycota</taxon>
        <taxon>Saccharomycotina</taxon>
        <taxon>Pichiomycetes</taxon>
        <taxon>Debaryomycetaceae</taxon>
        <taxon>Yamadazyma</taxon>
    </lineage>
</organism>
<feature type="transmembrane region" description="Helical" evidence="6">
    <location>
        <begin position="132"/>
        <end position="159"/>
    </location>
</feature>
<keyword evidence="4 6" id="KW-0472">Membrane</keyword>
<evidence type="ECO:0000256" key="3">
    <source>
        <dbReference type="ARBA" id="ARBA00022989"/>
    </source>
</evidence>
<dbReference type="GeneID" id="18247356"/>
<sequence length="498" mass="54379">MSSHLSSPMPRVRSPVASPASWNPLNDQSTLESRMTHDVSEIVDIIHDSEAKKFRLGVLLILVAVVSWVIGLELVNAVLKDGSYQKPLLFTYISGGCFALNLVPDIIRVFNRTPVPEPVEKDEDDPVPLTRVEFVVLSVQVAVIYFLYNACVLSCLKYTSASNQTVLASTTSIFTLLIGCFLRIDSFSVSKVVCTAVSFLGVLLVNFSESKGEASDGDNKFVPKNPKLGNTLAIAGALMYAFYLIIMKVKVGTGNRCTNERQLFGLVGVATLVLGAPVLYVADIYGYETFEFPPPNAITLLSIFINGVFSYISDFSTILASLLTSPLITSLSLTSCVPVTIFIDYMVLYFTGGSGSTTSTSRQVMYVTGILSILTSVVLINLTTTTENEFIENVIGESLEEGIKNDEILSPMLSPLLTARPHTLSNFSSPLLPMRRETTKKVSHLNLEGEGLINKNHNATLYTVDSRLEDDENERSNIVIYGGNNHIYHIKHVDSGSG</sequence>
<feature type="transmembrane region" description="Helical" evidence="6">
    <location>
        <begin position="89"/>
        <end position="111"/>
    </location>
</feature>
<keyword evidence="2 6" id="KW-0812">Transmembrane</keyword>
<dbReference type="Pfam" id="PF00892">
    <property type="entry name" value="EamA"/>
    <property type="match status" value="1"/>
</dbReference>
<name>G3B6N1_CANTC</name>
<dbReference type="AlphaFoldDB" id="G3B6N1"/>
<evidence type="ECO:0000313" key="9">
    <source>
        <dbReference type="Proteomes" id="UP000000707"/>
    </source>
</evidence>
<keyword evidence="9" id="KW-1185">Reference proteome</keyword>
<dbReference type="OrthoDB" id="1436450at2759"/>
<evidence type="ECO:0000259" key="7">
    <source>
        <dbReference type="Pfam" id="PF00892"/>
    </source>
</evidence>
<feature type="transmembrane region" description="Helical" evidence="6">
    <location>
        <begin position="294"/>
        <end position="312"/>
    </location>
</feature>
<dbReference type="PANTHER" id="PTHR23051:SF0">
    <property type="entry name" value="SOLUTE CARRIER FAMILY 35 MEMBER F5"/>
    <property type="match status" value="1"/>
</dbReference>
<dbReference type="Proteomes" id="UP000000707">
    <property type="component" value="Unassembled WGS sequence"/>
</dbReference>
<feature type="transmembrane region" description="Helical" evidence="6">
    <location>
        <begin position="363"/>
        <end position="382"/>
    </location>
</feature>
<dbReference type="InterPro" id="IPR000620">
    <property type="entry name" value="EamA_dom"/>
</dbReference>
<keyword evidence="3 6" id="KW-1133">Transmembrane helix</keyword>
<feature type="region of interest" description="Disordered" evidence="5">
    <location>
        <begin position="1"/>
        <end position="23"/>
    </location>
</feature>
<evidence type="ECO:0000256" key="4">
    <source>
        <dbReference type="ARBA" id="ARBA00023136"/>
    </source>
</evidence>
<dbReference type="PANTHER" id="PTHR23051">
    <property type="entry name" value="SOLUTE CARRIER FAMILY 35, MEMBER F5"/>
    <property type="match status" value="1"/>
</dbReference>
<dbReference type="InterPro" id="IPR037185">
    <property type="entry name" value="EmrE-like"/>
</dbReference>
<dbReference type="SUPFAM" id="SSF103481">
    <property type="entry name" value="Multidrug resistance efflux transporter EmrE"/>
    <property type="match status" value="1"/>
</dbReference>
<dbReference type="EMBL" id="GL996524">
    <property type="protein sequence ID" value="EGV62976.1"/>
    <property type="molecule type" value="Genomic_DNA"/>
</dbReference>
<reference evidence="8 9" key="1">
    <citation type="journal article" date="2011" name="Proc. Natl. Acad. Sci. U.S.A.">
        <title>Comparative genomics of xylose-fermenting fungi for enhanced biofuel production.</title>
        <authorList>
            <person name="Wohlbach D.J."/>
            <person name="Kuo A."/>
            <person name="Sato T.K."/>
            <person name="Potts K.M."/>
            <person name="Salamov A.A."/>
            <person name="LaButti K.M."/>
            <person name="Sun H."/>
            <person name="Clum A."/>
            <person name="Pangilinan J.L."/>
            <person name="Lindquist E.A."/>
            <person name="Lucas S."/>
            <person name="Lapidus A."/>
            <person name="Jin M."/>
            <person name="Gunawan C."/>
            <person name="Balan V."/>
            <person name="Dale B.E."/>
            <person name="Jeffries T.W."/>
            <person name="Zinkel R."/>
            <person name="Barry K.W."/>
            <person name="Grigoriev I.V."/>
            <person name="Gasch A.P."/>
        </authorList>
    </citation>
    <scope>NUCLEOTIDE SEQUENCE [LARGE SCALE GENOMIC DNA]</scope>
    <source>
        <strain evidence="9">ATCC 10573 / BCRC 21748 / CBS 615 / JCM 9827 / NBRC 10315 / NRRL Y-1498 / VKM Y-70</strain>
    </source>
</reference>
<dbReference type="RefSeq" id="XP_006686769.1">
    <property type="nucleotide sequence ID" value="XM_006686706.1"/>
</dbReference>
<dbReference type="KEGG" id="cten:18247356"/>
<gene>
    <name evidence="8" type="ORF">CANTEDRAFT_114293</name>
</gene>
<feature type="transmembrane region" description="Helical" evidence="6">
    <location>
        <begin position="263"/>
        <end position="282"/>
    </location>
</feature>
<comment type="subcellular location">
    <subcellularLocation>
        <location evidence="1">Membrane</location>
        <topology evidence="1">Multi-pass membrane protein</topology>
    </subcellularLocation>
</comment>
<dbReference type="HOGENOM" id="CLU_026578_1_1_1"/>
<evidence type="ECO:0000256" key="1">
    <source>
        <dbReference type="ARBA" id="ARBA00004141"/>
    </source>
</evidence>
<evidence type="ECO:0000313" key="8">
    <source>
        <dbReference type="EMBL" id="EGV62976.1"/>
    </source>
</evidence>
<feature type="transmembrane region" description="Helical" evidence="6">
    <location>
        <begin position="189"/>
        <end position="208"/>
    </location>
</feature>
<feature type="transmembrane region" description="Helical" evidence="6">
    <location>
        <begin position="228"/>
        <end position="251"/>
    </location>
</feature>
<dbReference type="GO" id="GO:0000329">
    <property type="term" value="C:fungal-type vacuole membrane"/>
    <property type="evidence" value="ECO:0007669"/>
    <property type="project" value="TreeGrafter"/>
</dbReference>
<proteinExistence type="predicted"/>
<accession>G3B6N1</accession>
<evidence type="ECO:0000256" key="5">
    <source>
        <dbReference type="SAM" id="MobiDB-lite"/>
    </source>
</evidence>
<feature type="transmembrane region" description="Helical" evidence="6">
    <location>
        <begin position="56"/>
        <end position="77"/>
    </location>
</feature>
<feature type="domain" description="EamA" evidence="7">
    <location>
        <begin position="56"/>
        <end position="206"/>
    </location>
</feature>